<organism evidence="3 4">
    <name type="scientific">Nocardia amikacinitolerans</name>
    <dbReference type="NCBI Taxonomy" id="756689"/>
    <lineage>
        <taxon>Bacteria</taxon>
        <taxon>Bacillati</taxon>
        <taxon>Actinomycetota</taxon>
        <taxon>Actinomycetes</taxon>
        <taxon>Mycobacteriales</taxon>
        <taxon>Nocardiaceae</taxon>
        <taxon>Nocardia</taxon>
    </lineage>
</organism>
<name>A0A285L5H8_9NOCA</name>
<sequence length="141" mass="13797">MRLMGKVGFAVAVSSLAVGSVLGAGSANAASQHAAIAVNPNSLVYGVSVNEASTADADAAAIADCGTDGCEVAASWANGCGVLMESNDAAVVASGPTRADAERAGYQRIAEVTPTALLANVGSANMSGVRIVEVVCTANAR</sequence>
<keyword evidence="1" id="KW-0732">Signal</keyword>
<feature type="chain" id="PRO_5011613938" description="DUF4189 domain-containing protein" evidence="1">
    <location>
        <begin position="30"/>
        <end position="141"/>
    </location>
</feature>
<dbReference type="RefSeq" id="WP_067780496.1">
    <property type="nucleotide sequence ID" value="NZ_JAMTCV010000018.1"/>
</dbReference>
<proteinExistence type="predicted"/>
<dbReference type="STRING" id="1379680.GCA_001612615_01206"/>
<gene>
    <name evidence="3" type="ORF">SAMN04244553_1847</name>
</gene>
<feature type="domain" description="DUF4189" evidence="2">
    <location>
        <begin position="34"/>
        <end position="107"/>
    </location>
</feature>
<dbReference type="Pfam" id="PF13827">
    <property type="entry name" value="DUF4189"/>
    <property type="match status" value="1"/>
</dbReference>
<dbReference type="InterPro" id="IPR025240">
    <property type="entry name" value="DUF4189"/>
</dbReference>
<evidence type="ECO:0000256" key="1">
    <source>
        <dbReference type="SAM" id="SignalP"/>
    </source>
</evidence>
<dbReference type="Proteomes" id="UP000219565">
    <property type="component" value="Unassembled WGS sequence"/>
</dbReference>
<evidence type="ECO:0000259" key="2">
    <source>
        <dbReference type="Pfam" id="PF13827"/>
    </source>
</evidence>
<reference evidence="3 4" key="1">
    <citation type="submission" date="2017-09" db="EMBL/GenBank/DDBJ databases">
        <authorList>
            <person name="Ehlers B."/>
            <person name="Leendertz F.H."/>
        </authorList>
    </citation>
    <scope>NUCLEOTIDE SEQUENCE [LARGE SCALE GENOMIC DNA]</scope>
    <source>
        <strain evidence="3 4">DSM 45537</strain>
    </source>
</reference>
<dbReference type="OrthoDB" id="4569270at2"/>
<dbReference type="AlphaFoldDB" id="A0A285L5H8"/>
<feature type="signal peptide" evidence="1">
    <location>
        <begin position="1"/>
        <end position="29"/>
    </location>
</feature>
<accession>A0A285L5H8</accession>
<evidence type="ECO:0000313" key="4">
    <source>
        <dbReference type="Proteomes" id="UP000219565"/>
    </source>
</evidence>
<dbReference type="EMBL" id="OBEG01000001">
    <property type="protein sequence ID" value="SNY80134.1"/>
    <property type="molecule type" value="Genomic_DNA"/>
</dbReference>
<keyword evidence="4" id="KW-1185">Reference proteome</keyword>
<evidence type="ECO:0000313" key="3">
    <source>
        <dbReference type="EMBL" id="SNY80134.1"/>
    </source>
</evidence>
<protein>
    <recommendedName>
        <fullName evidence="2">DUF4189 domain-containing protein</fullName>
    </recommendedName>
</protein>